<keyword evidence="5 10" id="KW-0862">Zinc</keyword>
<dbReference type="CDD" id="cd14840">
    <property type="entry name" value="D-Ala-D-Ala_dipeptidase_Aad"/>
    <property type="match status" value="1"/>
</dbReference>
<feature type="active site" description="Proton donor/acceptor" evidence="10">
    <location>
        <position position="743"/>
    </location>
</feature>
<dbReference type="PANTHER" id="PTHR22935">
    <property type="entry name" value="PENICILLIN-BINDING PROTEIN"/>
    <property type="match status" value="1"/>
</dbReference>
<comment type="similarity">
    <text evidence="9">Belongs to the beta-lactamase family.</text>
</comment>
<keyword evidence="14" id="KW-1185">Reference proteome</keyword>
<feature type="chain" id="PRO_5012973278" description="D-alanyl-D-alanine dipeptidase" evidence="11">
    <location>
        <begin position="18"/>
        <end position="767"/>
    </location>
</feature>
<dbReference type="InterPro" id="IPR000755">
    <property type="entry name" value="A_A_dipeptidase"/>
</dbReference>
<dbReference type="AlphaFoldDB" id="A0A1L6J8E8"/>
<evidence type="ECO:0000256" key="4">
    <source>
        <dbReference type="ARBA" id="ARBA00022801"/>
    </source>
</evidence>
<keyword evidence="6 10" id="KW-0224">Dipeptidase</keyword>
<dbReference type="GO" id="GO:0008270">
    <property type="term" value="F:zinc ion binding"/>
    <property type="evidence" value="ECO:0007669"/>
    <property type="project" value="UniProtKB-UniRule"/>
</dbReference>
<dbReference type="Pfam" id="PF00144">
    <property type="entry name" value="Beta-lactamase"/>
    <property type="match status" value="1"/>
</dbReference>
<evidence type="ECO:0000256" key="11">
    <source>
        <dbReference type="SAM" id="SignalP"/>
    </source>
</evidence>
<dbReference type="GeneID" id="67168672"/>
<evidence type="ECO:0000313" key="13">
    <source>
        <dbReference type="EMBL" id="APR52188.1"/>
    </source>
</evidence>
<dbReference type="RefSeq" id="WP_075151092.1">
    <property type="nucleotide sequence ID" value="NZ_CP018820.1"/>
</dbReference>
<dbReference type="InterPro" id="IPR051478">
    <property type="entry name" value="Beta-lactamase-like_AB/R"/>
</dbReference>
<evidence type="ECO:0000256" key="9">
    <source>
        <dbReference type="ARBA" id="ARBA00038473"/>
    </source>
</evidence>
<keyword evidence="7 10" id="KW-0482">Metalloprotease</keyword>
<dbReference type="EC" id="3.4.13.22" evidence="10"/>
<evidence type="ECO:0000256" key="8">
    <source>
        <dbReference type="ARBA" id="ARBA00023316"/>
    </source>
</evidence>
<name>A0A1L6J8E8_9SPHN</name>
<dbReference type="SUPFAM" id="SSF55166">
    <property type="entry name" value="Hedgehog/DD-peptidase"/>
    <property type="match status" value="1"/>
</dbReference>
<evidence type="ECO:0000256" key="10">
    <source>
        <dbReference type="HAMAP-Rule" id="MF_01924"/>
    </source>
</evidence>
<keyword evidence="2 10" id="KW-0645">Protease</keyword>
<keyword evidence="8" id="KW-0961">Cell wall biogenesis/degradation</keyword>
<evidence type="ECO:0000256" key="5">
    <source>
        <dbReference type="ARBA" id="ARBA00022833"/>
    </source>
</evidence>
<dbReference type="Gene3D" id="3.30.1380.10">
    <property type="match status" value="1"/>
</dbReference>
<evidence type="ECO:0000256" key="6">
    <source>
        <dbReference type="ARBA" id="ARBA00022997"/>
    </source>
</evidence>
<keyword evidence="11" id="KW-0732">Signal</keyword>
<dbReference type="InterPro" id="IPR001466">
    <property type="entry name" value="Beta-lactam-related"/>
</dbReference>
<comment type="function">
    <text evidence="10">Catalyzes hydrolysis of the D-alanyl-D-alanine dipeptide.</text>
</comment>
<feature type="signal peptide" evidence="11">
    <location>
        <begin position="1"/>
        <end position="17"/>
    </location>
</feature>
<evidence type="ECO:0000256" key="7">
    <source>
        <dbReference type="ARBA" id="ARBA00023049"/>
    </source>
</evidence>
<dbReference type="GO" id="GO:0160237">
    <property type="term" value="F:D-Ala-D-Ala dipeptidase activity"/>
    <property type="evidence" value="ECO:0007669"/>
    <property type="project" value="UniProtKB-EC"/>
</dbReference>
<feature type="domain" description="Beta-lactamase-related" evidence="12">
    <location>
        <begin position="30"/>
        <end position="350"/>
    </location>
</feature>
<dbReference type="HAMAP" id="MF_01924">
    <property type="entry name" value="A_A_dipeptidase"/>
    <property type="match status" value="1"/>
</dbReference>
<dbReference type="Gene3D" id="3.40.710.10">
    <property type="entry name" value="DD-peptidase/beta-lactamase superfamily"/>
    <property type="match status" value="1"/>
</dbReference>
<comment type="similarity">
    <text evidence="10">Belongs to the peptidase M15D family.</text>
</comment>
<keyword evidence="3 10" id="KW-0479">Metal-binding</keyword>
<dbReference type="SUPFAM" id="SSF56601">
    <property type="entry name" value="beta-lactamase/transpeptidase-like"/>
    <property type="match status" value="1"/>
</dbReference>
<dbReference type="GO" id="GO:0006508">
    <property type="term" value="P:proteolysis"/>
    <property type="evidence" value="ECO:0007669"/>
    <property type="project" value="UniProtKB-KW"/>
</dbReference>
<reference evidence="14" key="1">
    <citation type="submission" date="2016-12" db="EMBL/GenBank/DDBJ databases">
        <title>Whole genome sequencing of Sphingomonas sp. ABOJV.</title>
        <authorList>
            <person name="Conlan S."/>
            <person name="Thomas P.J."/>
            <person name="Mullikin J."/>
            <person name="Palmore T.N."/>
            <person name="Frank K.M."/>
            <person name="Segre J.A."/>
        </authorList>
    </citation>
    <scope>NUCLEOTIDE SEQUENCE [LARGE SCALE GENOMIC DNA]</scope>
    <source>
        <strain evidence="14">ABOJV</strain>
    </source>
</reference>
<gene>
    <name evidence="10" type="primary">ddpX</name>
    <name evidence="13" type="ORF">BRX40_06840</name>
</gene>
<dbReference type="Pfam" id="PF01427">
    <property type="entry name" value="Peptidase_M15"/>
    <property type="match status" value="1"/>
</dbReference>
<dbReference type="EMBL" id="CP018820">
    <property type="protein sequence ID" value="APR52188.1"/>
    <property type="molecule type" value="Genomic_DNA"/>
</dbReference>
<dbReference type="InterPro" id="IPR012338">
    <property type="entry name" value="Beta-lactam/transpept-like"/>
</dbReference>
<dbReference type="GO" id="GO:0071555">
    <property type="term" value="P:cell wall organization"/>
    <property type="evidence" value="ECO:0007669"/>
    <property type="project" value="UniProtKB-KW"/>
</dbReference>
<dbReference type="STRING" id="93064.BRX40_06840"/>
<feature type="site" description="Transition state stabilizer" evidence="10">
    <location>
        <position position="649"/>
    </location>
</feature>
<evidence type="ECO:0000256" key="2">
    <source>
        <dbReference type="ARBA" id="ARBA00022670"/>
    </source>
</evidence>
<organism evidence="13 14">
    <name type="scientific">Sphingomonas koreensis</name>
    <dbReference type="NCBI Taxonomy" id="93064"/>
    <lineage>
        <taxon>Bacteria</taxon>
        <taxon>Pseudomonadati</taxon>
        <taxon>Pseudomonadota</taxon>
        <taxon>Alphaproteobacteria</taxon>
        <taxon>Sphingomonadales</taxon>
        <taxon>Sphingomonadaceae</taxon>
        <taxon>Sphingomonas</taxon>
    </lineage>
</organism>
<evidence type="ECO:0000259" key="12">
    <source>
        <dbReference type="Pfam" id="PF00144"/>
    </source>
</evidence>
<comment type="catalytic activity">
    <reaction evidence="1 10">
        <text>D-alanyl-D-alanine + H2O = 2 D-alanine</text>
        <dbReference type="Rhea" id="RHEA:20661"/>
        <dbReference type="ChEBI" id="CHEBI:15377"/>
        <dbReference type="ChEBI" id="CHEBI:57416"/>
        <dbReference type="ChEBI" id="CHEBI:57822"/>
        <dbReference type="EC" id="3.4.13.22"/>
    </reaction>
</comment>
<keyword evidence="4 10" id="KW-0378">Hydrolase</keyword>
<sequence>MRAMLAAAVVCAAPAAAQPAELAAVTRSVEAAAQAELADKEIPSIAVALVDRSGVVWSRAWGHADADGKVPATPATLYRAGSVSKLFTDIAVMRLVEQGKLDLDAPVTRYLPDFRPQNPFGGAITLRQLMTHRSGLVREAPRGHYFDSDAKGQADAVASLNATRLVAAPGAITKYSNAGIAVVGEVVARVSGKPYAQAVADLVLRPLGMGASAFERSALKGPVAYSQMNSFDGGRWPAPPLELGTPAAGSLYTDTADLGAFARAMLNGGGAVLKPATLAEMWREQYGKTGTRSFGLGFGLGTLDGQRTVGHGGAVYGHVASLQLMPDAGIGVVVFATVDAGNAAQRIGAHALRNWLAAREGRALPGWQRSNAISGDEAIRLSGRFENGGDSVNLRVFDGRLVLDAPELAGELRRIGDRYVLDDAQLWRDGVAVAPDASWVELDGRRFTRAQWRRPPPPNAELAALIGEYGWDYNVLRIYERDGKPYVRVEWVDWLPLTRIAADHYAFPKDHGLYPLEALTFERDAAGKVTAAKLGAIRFPRRDFGAEGEAAIRKVMATGGIDTVREGARRATPPVEVEPKVKSDLVAVQSLDPAIRLDIRYAGTNNFLGQQIYERPGAFLQRPAAEAMARINRSLAPQGFGLLVHDAYRPWYVTKMFWDATPPASRIFVADPSKGSRHNRGAAVDLTMVDLATGKPMITTGRYDEMSSRSYTNYVGGSDEQRWLREVLRRAMEADGFTVYPQEWWHFDRDGWQQYPIGNRSFEELEK</sequence>
<proteinExistence type="inferred from homology"/>
<feature type="binding site" evidence="10">
    <location>
        <position position="685"/>
    </location>
    <ligand>
        <name>Zn(2+)</name>
        <dbReference type="ChEBI" id="CHEBI:29105"/>
        <note>catalytic</note>
    </ligand>
</feature>
<comment type="cofactor">
    <cofactor evidence="10">
        <name>Zn(2+)</name>
        <dbReference type="ChEBI" id="CHEBI:29105"/>
    </cofactor>
    <text evidence="10">Binds 1 zinc ion per subunit.</text>
</comment>
<dbReference type="InterPro" id="IPR009045">
    <property type="entry name" value="Zn_M74/Hedgehog-like"/>
</dbReference>
<evidence type="ECO:0000256" key="1">
    <source>
        <dbReference type="ARBA" id="ARBA00001362"/>
    </source>
</evidence>
<dbReference type="KEGG" id="skr:BRX40_06840"/>
<dbReference type="PANTHER" id="PTHR22935:SF95">
    <property type="entry name" value="BETA-LACTAMASE-LIKE 1-RELATED"/>
    <property type="match status" value="1"/>
</dbReference>
<dbReference type="Proteomes" id="UP000185161">
    <property type="component" value="Chromosome"/>
</dbReference>
<feature type="binding site" evidence="10">
    <location>
        <position position="746"/>
    </location>
    <ligand>
        <name>Zn(2+)</name>
        <dbReference type="ChEBI" id="CHEBI:29105"/>
        <note>catalytic</note>
    </ligand>
</feature>
<dbReference type="GO" id="GO:0008237">
    <property type="term" value="F:metallopeptidase activity"/>
    <property type="evidence" value="ECO:0007669"/>
    <property type="project" value="UniProtKB-KW"/>
</dbReference>
<accession>A0A1L6J8E8</accession>
<evidence type="ECO:0000256" key="3">
    <source>
        <dbReference type="ARBA" id="ARBA00022723"/>
    </source>
</evidence>
<protein>
    <recommendedName>
        <fullName evidence="10">D-alanyl-D-alanine dipeptidase</fullName>
        <shortName evidence="10">D-Ala-D-Ala dipeptidase</shortName>
        <ecNumber evidence="10">3.4.13.22</ecNumber>
    </recommendedName>
</protein>
<evidence type="ECO:0000313" key="14">
    <source>
        <dbReference type="Proteomes" id="UP000185161"/>
    </source>
</evidence>
<feature type="binding site" evidence="10">
    <location>
        <position position="678"/>
    </location>
    <ligand>
        <name>Zn(2+)</name>
        <dbReference type="ChEBI" id="CHEBI:29105"/>
        <note>catalytic</note>
    </ligand>
</feature>